<evidence type="ECO:0000313" key="3">
    <source>
        <dbReference type="EMBL" id="CAK9063014.1"/>
    </source>
</evidence>
<accession>A0ABP0NHH1</accession>
<protein>
    <submittedName>
        <fullName evidence="3">Apple domain-containing protein</fullName>
    </submittedName>
</protein>
<proteinExistence type="predicted"/>
<organism evidence="3 4">
    <name type="scientific">Durusdinium trenchii</name>
    <dbReference type="NCBI Taxonomy" id="1381693"/>
    <lineage>
        <taxon>Eukaryota</taxon>
        <taxon>Sar</taxon>
        <taxon>Alveolata</taxon>
        <taxon>Dinophyceae</taxon>
        <taxon>Suessiales</taxon>
        <taxon>Symbiodiniaceae</taxon>
        <taxon>Durusdinium</taxon>
    </lineage>
</organism>
<feature type="region of interest" description="Disordered" evidence="1">
    <location>
        <begin position="634"/>
        <end position="663"/>
    </location>
</feature>
<evidence type="ECO:0000313" key="4">
    <source>
        <dbReference type="Proteomes" id="UP001642464"/>
    </source>
</evidence>
<feature type="compositionally biased region" description="Basic and acidic residues" evidence="1">
    <location>
        <begin position="646"/>
        <end position="657"/>
    </location>
</feature>
<dbReference type="EMBL" id="CAXAMM010028557">
    <property type="protein sequence ID" value="CAK9063014.1"/>
    <property type="molecule type" value="Genomic_DNA"/>
</dbReference>
<evidence type="ECO:0000256" key="1">
    <source>
        <dbReference type="SAM" id="MobiDB-lite"/>
    </source>
</evidence>
<gene>
    <name evidence="3" type="ORF">SCF082_LOCUS32709</name>
</gene>
<evidence type="ECO:0000259" key="2">
    <source>
        <dbReference type="Pfam" id="PF03372"/>
    </source>
</evidence>
<sequence>MRSLGITDLQMIKSESLPLHPQYPLWPTSHGAKKVVPLLPKTGTFISLGSTYLIECERACDATEGCRSFARCPGAQRGAGPRWGKCFFKDRNSWKSDGIIDNIKDTLTPDAIGLQECDSPSSISSRTGVLDRASVFKGAQGVMVKPGLFTTSNSGSRDLDATGKWGPRYVTWVKLTDESTGHVFWHFNTHWCVHSEGDRICNEDVRYRGAQNMLKAIQENAKDAPVVITGDFNAGMGEKPGQPAVRGLLGPECGWIMVYPCTTGAVLLKWQCSEWLCHGTPWKQVKELAVDSWVDAIFYSKHWDLLTTGVGEMAGRPSAAGTRGLGNGRIHAGRPSARLGRALFEMRRYVVLAVELREEDGCCSRKLSLHKIEASGIMGLQMRKRRLPSSESRVPGGAVAAAEKPGGRRHQGFQACLSLPPSTSIPETPRWRLAGVGSRGRKKDCEGTEQCSRNAGNNLLQFVSRVKQQENSSQLSCSPFTTWPEVDQKDGELIVCPPCRALVKTATFNRCDQYCASFGHRCVAAAEEENENCAVKDTYGCDEEITGTSDMLCTCEKAVPVDCFQSLEGVPVDEGGSVGMVKTGQSWGKCFLKDRALTGSEPLGILGRVARPTIGEHGSDRPDTIGLQECDEPSQIASGTVAPGGEVDRSERPEASEFKGAQGIMKRNGRFRASSSGSRDLEAAGKWGTRYVTWATWADDASGKSFWHFNTHWCVHSGRGRTCNEEVRYRGAINMVDAIRSIAGDAPVVVTGDFNARIDEKGPKHFLQSGFQLAVNDWVDCIFYSHHWSLLSSGTGSKSGSDHNPVYAELLLK</sequence>
<dbReference type="InterPro" id="IPR005135">
    <property type="entry name" value="Endo/exonuclease/phosphatase"/>
</dbReference>
<dbReference type="SUPFAM" id="SSF56219">
    <property type="entry name" value="DNase I-like"/>
    <property type="match status" value="2"/>
</dbReference>
<dbReference type="Gene3D" id="3.60.10.10">
    <property type="entry name" value="Endonuclease/exonuclease/phosphatase"/>
    <property type="match status" value="2"/>
</dbReference>
<dbReference type="Pfam" id="PF03372">
    <property type="entry name" value="Exo_endo_phos"/>
    <property type="match status" value="1"/>
</dbReference>
<feature type="region of interest" description="Disordered" evidence="1">
    <location>
        <begin position="385"/>
        <end position="411"/>
    </location>
</feature>
<reference evidence="3 4" key="1">
    <citation type="submission" date="2024-02" db="EMBL/GenBank/DDBJ databases">
        <authorList>
            <person name="Chen Y."/>
            <person name="Shah S."/>
            <person name="Dougan E. K."/>
            <person name="Thang M."/>
            <person name="Chan C."/>
        </authorList>
    </citation>
    <scope>NUCLEOTIDE SEQUENCE [LARGE SCALE GENOMIC DNA]</scope>
</reference>
<comment type="caution">
    <text evidence="3">The sequence shown here is derived from an EMBL/GenBank/DDBJ whole genome shotgun (WGS) entry which is preliminary data.</text>
</comment>
<keyword evidence="4" id="KW-1185">Reference proteome</keyword>
<dbReference type="Proteomes" id="UP001642464">
    <property type="component" value="Unassembled WGS sequence"/>
</dbReference>
<name>A0ABP0NHH1_9DINO</name>
<feature type="domain" description="Endonuclease/exonuclease/phosphatase" evidence="2">
    <location>
        <begin position="731"/>
        <end position="803"/>
    </location>
</feature>
<dbReference type="InterPro" id="IPR036691">
    <property type="entry name" value="Endo/exonu/phosph_ase_sf"/>
</dbReference>